<dbReference type="RefSeq" id="XP_017870210.1">
    <property type="nucleotide sequence ID" value="XM_018014721.1"/>
</dbReference>
<dbReference type="PANTHER" id="PTHR21521">
    <property type="entry name" value="AMUN, ISOFORM A"/>
    <property type="match status" value="1"/>
</dbReference>
<feature type="compositionally biased region" description="Polar residues" evidence="1">
    <location>
        <begin position="224"/>
        <end position="236"/>
    </location>
</feature>
<reference evidence="2" key="1">
    <citation type="journal article" date="1997" name="Nucleic Acids Res.">
        <title>tRNAscan-SE: a program for improved detection of transfer RNA genes in genomic sequence.</title>
        <authorList>
            <person name="Lowe T.M."/>
            <person name="Eddy S.R."/>
        </authorList>
    </citation>
    <scope>NUCLEOTIDE SEQUENCE [LARGE SCALE GENOMIC DNA]</scope>
</reference>
<dbReference type="InterPro" id="IPR016024">
    <property type="entry name" value="ARM-type_fold"/>
</dbReference>
<dbReference type="GeneID" id="108618635"/>
<evidence type="ECO:0000313" key="2">
    <source>
        <dbReference type="Proteomes" id="UP000694904"/>
    </source>
</evidence>
<feature type="compositionally biased region" description="Acidic residues" evidence="1">
    <location>
        <begin position="243"/>
        <end position="259"/>
    </location>
</feature>
<feature type="compositionally biased region" description="Low complexity" evidence="1">
    <location>
        <begin position="466"/>
        <end position="480"/>
    </location>
</feature>
<feature type="compositionally biased region" description="Low complexity" evidence="1">
    <location>
        <begin position="342"/>
        <end position="352"/>
    </location>
</feature>
<gene>
    <name evidence="3" type="primary">LOC108618635</name>
</gene>
<proteinExistence type="predicted"/>
<organism evidence="2 3">
    <name type="scientific">Drosophila arizonae</name>
    <name type="common">Fruit fly</name>
    <dbReference type="NCBI Taxonomy" id="7263"/>
    <lineage>
        <taxon>Eukaryota</taxon>
        <taxon>Metazoa</taxon>
        <taxon>Ecdysozoa</taxon>
        <taxon>Arthropoda</taxon>
        <taxon>Hexapoda</taxon>
        <taxon>Insecta</taxon>
        <taxon>Pterygota</taxon>
        <taxon>Neoptera</taxon>
        <taxon>Endopterygota</taxon>
        <taxon>Diptera</taxon>
        <taxon>Brachycera</taxon>
        <taxon>Muscomorpha</taxon>
        <taxon>Ephydroidea</taxon>
        <taxon>Drosophilidae</taxon>
        <taxon>Drosophila</taxon>
    </lineage>
</organism>
<dbReference type="SUPFAM" id="SSF48371">
    <property type="entry name" value="ARM repeat"/>
    <property type="match status" value="1"/>
</dbReference>
<evidence type="ECO:0000256" key="1">
    <source>
        <dbReference type="SAM" id="MobiDB-lite"/>
    </source>
</evidence>
<evidence type="ECO:0000313" key="3">
    <source>
        <dbReference type="RefSeq" id="XP_017870210.1"/>
    </source>
</evidence>
<feature type="region of interest" description="Disordered" evidence="1">
    <location>
        <begin position="466"/>
        <end position="525"/>
    </location>
</feature>
<feature type="region of interest" description="Disordered" evidence="1">
    <location>
        <begin position="219"/>
        <end position="372"/>
    </location>
</feature>
<dbReference type="Proteomes" id="UP000694904">
    <property type="component" value="Chromosome X"/>
</dbReference>
<protein>
    <submittedName>
        <fullName evidence="3">Uncharacterized protein DDB_G0289357</fullName>
    </submittedName>
</protein>
<feature type="compositionally biased region" description="Polar residues" evidence="1">
    <location>
        <begin position="516"/>
        <end position="525"/>
    </location>
</feature>
<reference evidence="3" key="3">
    <citation type="submission" date="2025-08" db="UniProtKB">
        <authorList>
            <consortium name="RefSeq"/>
        </authorList>
    </citation>
    <scope>IDENTIFICATION</scope>
    <source>
        <tissue evidence="3">Whole organism</tissue>
    </source>
</reference>
<name>A0ABM1PSM4_DROAR</name>
<feature type="compositionally biased region" description="Gly residues" evidence="1">
    <location>
        <begin position="289"/>
        <end position="299"/>
    </location>
</feature>
<feature type="compositionally biased region" description="Acidic residues" evidence="1">
    <location>
        <begin position="482"/>
        <end position="515"/>
    </location>
</feature>
<reference evidence="2" key="2">
    <citation type="journal article" date="2016" name="G3 (Bethesda)">
        <title>Genome Evolution in Three Species of Cactophilic Drosophila.</title>
        <authorList>
            <person name="Sanchez-Flores A."/>
            <person name="Penazola F."/>
            <person name="Carpinteyro-Ponce J."/>
            <person name="Nazario-Yepiz N."/>
            <person name="Abreu-Goodger C."/>
            <person name="Machado C.A."/>
            <person name="Markow T.A."/>
        </authorList>
    </citation>
    <scope>NUCLEOTIDE SEQUENCE [LARGE SCALE GENOMIC DNA]</scope>
</reference>
<feature type="compositionally biased region" description="Polar residues" evidence="1">
    <location>
        <begin position="316"/>
        <end position="341"/>
    </location>
</feature>
<dbReference type="PANTHER" id="PTHR21521:SF0">
    <property type="entry name" value="AMUN, ISOFORM A"/>
    <property type="match status" value="1"/>
</dbReference>
<feature type="compositionally biased region" description="Low complexity" evidence="1">
    <location>
        <begin position="266"/>
        <end position="288"/>
    </location>
</feature>
<keyword evidence="2" id="KW-1185">Reference proteome</keyword>
<feature type="compositionally biased region" description="Low complexity" evidence="1">
    <location>
        <begin position="300"/>
        <end position="315"/>
    </location>
</feature>
<sequence length="585" mass="60659">MSNGKATASFFENGSTRQFEYCYELYPQVLKIKAEKRSKKPQELIRLDQWYQNELPGLIKARGKDAHLVYDELVQAMKWKQSRGKFYPQLSYLVKVNTPRAVIQETKKAFRKLPNLEQAITALSNLKGVGTTMASALLTAAAPDSAPFMADECLMAIPEIEGIDYTTKEYLNFVQHIQATVERLNAEVGGDTPHWSPHRVELALWAHYVANDLSPELLDDMPSPTATPNTNGSLSKASKVLDGEDTNDGVAVDVDEDESLGAGGRNTATESETENENTNPTSLTPLGNASGGVGSGGGKSNINSSNNNNNSNNNNTAALQDGDSNFVSNDSTSQEPNIDDNTTQTTATTTSTEDGEPMGVATPLASDSESNLEAPLKSRLAAVGVCVGAGVGAGTGAAGAGAGTVAGAGAAVAQSHNNNKQINNNGQSAAQSAAAAAAAATEGLGGPAAPAAVPAASTAANSNGNGNGVLSLGGSASAANQVDDDDEEEDEDEDEDEVDEEEDEDEVDDELEADESNSNGSSNLRASKLQHLAAAAAAATEATTLTAPSIGQKRTALHCELDASGATATAAAGEKSPELKKLRSD</sequence>
<accession>A0ABM1PSM4</accession>